<name>F9W6L9_TRYCI</name>
<evidence type="ECO:0000313" key="1">
    <source>
        <dbReference type="EMBL" id="CCD12826.1"/>
    </source>
</evidence>
<accession>F9W6L9</accession>
<comment type="caution">
    <text evidence="1">The sequence shown here is derived from an EMBL/GenBank/DDBJ whole genome shotgun (WGS) entry which is preliminary data.</text>
</comment>
<organism evidence="1 2">
    <name type="scientific">Trypanosoma congolense (strain IL3000)</name>
    <dbReference type="NCBI Taxonomy" id="1068625"/>
    <lineage>
        <taxon>Eukaryota</taxon>
        <taxon>Discoba</taxon>
        <taxon>Euglenozoa</taxon>
        <taxon>Kinetoplastea</taxon>
        <taxon>Metakinetoplastina</taxon>
        <taxon>Trypanosomatida</taxon>
        <taxon>Trypanosomatidae</taxon>
        <taxon>Trypanosoma</taxon>
        <taxon>Nannomonas</taxon>
    </lineage>
</organism>
<sequence>MAPLTCGMSGVMAGVSHLVACPQAVASFSGGSRALCEGTESERHGHTSGIMKALMGLRCLLEAYSLLSLRAAADVTTSLLDLKALFPHVELPCEALRLFCCRATNSDEWRELSPVLVSGVSRVSSHLSVRCVARAARALFGLTNKVLQQQWQDSHGTARS</sequence>
<keyword evidence="2" id="KW-1185">Reference proteome</keyword>
<reference evidence="1 2" key="2">
    <citation type="journal article" date="2012" name="Proc. Natl. Acad. Sci. U.S.A.">
        <title>Antigenic diversity is generated by distinct evolutionary mechanisms in African trypanosome species.</title>
        <authorList>
            <person name="Jackson A.P."/>
            <person name="Berry A."/>
            <person name="Aslett M."/>
            <person name="Allison H.C."/>
            <person name="Burton P."/>
            <person name="Vavrova-Anderson J."/>
            <person name="Brown R."/>
            <person name="Browne H."/>
            <person name="Corton N."/>
            <person name="Hauser H."/>
            <person name="Gamble J."/>
            <person name="Gilderthorp R."/>
            <person name="Marcello L."/>
            <person name="McQuillan J."/>
            <person name="Otto T.D."/>
            <person name="Quail M.A."/>
            <person name="Sanders M.J."/>
            <person name="van Tonder A."/>
            <person name="Ginger M.L."/>
            <person name="Field M.C."/>
            <person name="Barry J.D."/>
            <person name="Hertz-Fowler C."/>
            <person name="Berriman M."/>
        </authorList>
    </citation>
    <scope>NUCLEOTIDE SEQUENCE [LARGE SCALE GENOMIC DNA]</scope>
    <source>
        <strain evidence="1 2">IL3000</strain>
    </source>
</reference>
<dbReference type="Proteomes" id="UP000000702">
    <property type="component" value="Unassembled WGS sequence"/>
</dbReference>
<dbReference type="VEuPathDB" id="TriTrypDB:TcIL3000_0_36700"/>
<proteinExistence type="predicted"/>
<reference evidence="2" key="1">
    <citation type="submission" date="2011-07" db="EMBL/GenBank/DDBJ databases">
        <title>Divergent evolution of antigenic variation in African trypanosomes.</title>
        <authorList>
            <person name="Jackson A.P."/>
            <person name="Berry A."/>
            <person name="Allison H.C."/>
            <person name="Burton P."/>
            <person name="Anderson J."/>
            <person name="Aslett M."/>
            <person name="Brown R."/>
            <person name="Corton N."/>
            <person name="Harris D."/>
            <person name="Hauser H."/>
            <person name="Gamble J."/>
            <person name="Gilderthorp R."/>
            <person name="McQuillan J."/>
            <person name="Quail M.A."/>
            <person name="Sanders M."/>
            <person name="Van Tonder A."/>
            <person name="Ginger M.L."/>
            <person name="Donelson J.E."/>
            <person name="Field M.C."/>
            <person name="Barry J.D."/>
            <person name="Berriman M."/>
            <person name="Hertz-Fowler C."/>
        </authorList>
    </citation>
    <scope>NUCLEOTIDE SEQUENCE [LARGE SCALE GENOMIC DNA]</scope>
    <source>
        <strain evidence="2">IL3000</strain>
    </source>
</reference>
<protein>
    <submittedName>
        <fullName evidence="1">T. congolense-specific, putative cell surface-expressed gene family</fullName>
    </submittedName>
</protein>
<gene>
    <name evidence="1" type="ORF">TCIL3000_0_36700</name>
</gene>
<evidence type="ECO:0000313" key="2">
    <source>
        <dbReference type="Proteomes" id="UP000000702"/>
    </source>
</evidence>
<dbReference type="AlphaFoldDB" id="F9W6L9"/>
<dbReference type="EMBL" id="CAEQ01000895">
    <property type="protein sequence ID" value="CCD12826.1"/>
    <property type="molecule type" value="Genomic_DNA"/>
</dbReference>